<evidence type="ECO:0000313" key="4">
    <source>
        <dbReference type="Proteomes" id="UP000290189"/>
    </source>
</evidence>
<organism evidence="1 3">
    <name type="scientific">Plasmodiophora brassicae</name>
    <name type="common">Clubroot disease agent</name>
    <dbReference type="NCBI Taxonomy" id="37360"/>
    <lineage>
        <taxon>Eukaryota</taxon>
        <taxon>Sar</taxon>
        <taxon>Rhizaria</taxon>
        <taxon>Endomyxa</taxon>
        <taxon>Phytomyxea</taxon>
        <taxon>Plasmodiophorida</taxon>
        <taxon>Plasmodiophoridae</taxon>
        <taxon>Plasmodiophora</taxon>
    </lineage>
</organism>
<dbReference type="EMBL" id="OVEO01000002">
    <property type="protein sequence ID" value="SPQ94283.1"/>
    <property type="molecule type" value="Genomic_DNA"/>
</dbReference>
<accession>A0A0G4IIL7</accession>
<evidence type="ECO:0000313" key="1">
    <source>
        <dbReference type="EMBL" id="CEO94952.1"/>
    </source>
</evidence>
<dbReference type="InterPro" id="IPR016024">
    <property type="entry name" value="ARM-type_fold"/>
</dbReference>
<dbReference type="SUPFAM" id="SSF48371">
    <property type="entry name" value="ARM repeat"/>
    <property type="match status" value="1"/>
</dbReference>
<proteinExistence type="predicted"/>
<geneLocation type="mitochondrion" evidence="2"/>
<reference evidence="1 3" key="1">
    <citation type="submission" date="2015-02" db="EMBL/GenBank/DDBJ databases">
        <authorList>
            <person name="Chooi Y.-H."/>
        </authorList>
    </citation>
    <scope>NUCLEOTIDE SEQUENCE [LARGE SCALE GENOMIC DNA]</scope>
    <source>
        <strain evidence="1">E3</strain>
    </source>
</reference>
<dbReference type="OrthoDB" id="10624114at2759"/>
<reference evidence="2 4" key="2">
    <citation type="submission" date="2018-03" db="EMBL/GenBank/DDBJ databases">
        <authorList>
            <person name="Fogelqvist J."/>
        </authorList>
    </citation>
    <scope>NUCLEOTIDE SEQUENCE [LARGE SCALE GENOMIC DNA]</scope>
</reference>
<keyword evidence="3" id="KW-1185">Reference proteome</keyword>
<dbReference type="AlphaFoldDB" id="A0A0G4IIL7"/>
<gene>
    <name evidence="1" type="ORF">PBRA_003765</name>
    <name evidence="2" type="ORF">PLBR_LOCUS1498</name>
</gene>
<dbReference type="EMBL" id="CDSF01000002">
    <property type="protein sequence ID" value="CEO94952.1"/>
    <property type="molecule type" value="Genomic_DNA"/>
</dbReference>
<protein>
    <submittedName>
        <fullName evidence="1">Uncharacterized protein</fullName>
    </submittedName>
</protein>
<name>A0A0G4IIL7_PLABS</name>
<evidence type="ECO:0000313" key="2">
    <source>
        <dbReference type="EMBL" id="SPQ94283.1"/>
    </source>
</evidence>
<sequence length="308" mass="33531">MVSRTMTSSVSGFPASLYCSYSPACPIDHRPPPVPAFYEKTWACFTTLPGQQVLSVVQQALAGAHDVDIRIDNSKWRVWIHAPNLFMIVHVFVAESNWILVEFQRRTGDRTTFREFASSIVNAIRDADPELKFASSPSSLSSSSCVPTLDLDASHDGSSDSDALRKPVLDSPMLDGIEVSEALVKKLLSMAASPIYEVHAEALRCLLVISQSSTGVASLRSALVDIIPILCERLHTHDDAVSSMTALLGMNILAHASEFTHLSPAEEALLSHTLIAKIEEHNPCVESGVAELYDVVKTLCKRSPTICT</sequence>
<dbReference type="Proteomes" id="UP000290189">
    <property type="component" value="Unassembled WGS sequence"/>
</dbReference>
<evidence type="ECO:0000313" key="3">
    <source>
        <dbReference type="Proteomes" id="UP000039324"/>
    </source>
</evidence>
<dbReference type="Proteomes" id="UP000039324">
    <property type="component" value="Unassembled WGS sequence"/>
</dbReference>
<keyword evidence="2" id="KW-0496">Mitochondrion</keyword>